<reference evidence="1 2" key="1">
    <citation type="submission" date="2015-07" db="EMBL/GenBank/DDBJ databases">
        <title>The genome of Dufourea novaeangliae.</title>
        <authorList>
            <person name="Pan H."/>
            <person name="Kapheim K."/>
        </authorList>
    </citation>
    <scope>NUCLEOTIDE SEQUENCE [LARGE SCALE GENOMIC DNA]</scope>
    <source>
        <strain evidence="1">0120121106</strain>
        <tissue evidence="1">Whole body</tissue>
    </source>
</reference>
<keyword evidence="2" id="KW-1185">Reference proteome</keyword>
<name>A0A154PBU5_DUFNO</name>
<evidence type="ECO:0000313" key="2">
    <source>
        <dbReference type="Proteomes" id="UP000076502"/>
    </source>
</evidence>
<dbReference type="AlphaFoldDB" id="A0A154PBU5"/>
<gene>
    <name evidence="1" type="ORF">WN55_10760</name>
</gene>
<proteinExistence type="predicted"/>
<sequence length="92" mass="10873">MRSPTDLVNSSFRIRIITTWELDIWGPLWTQPSVPSGRDDVSKLNAEEPSNTHRRFTVTTFLSVYSVIWFSLYKNLTLHVKVSTQRWNYRDI</sequence>
<dbReference type="Proteomes" id="UP000076502">
    <property type="component" value="Unassembled WGS sequence"/>
</dbReference>
<organism evidence="1 2">
    <name type="scientific">Dufourea novaeangliae</name>
    <name type="common">Sweat bee</name>
    <dbReference type="NCBI Taxonomy" id="178035"/>
    <lineage>
        <taxon>Eukaryota</taxon>
        <taxon>Metazoa</taxon>
        <taxon>Ecdysozoa</taxon>
        <taxon>Arthropoda</taxon>
        <taxon>Hexapoda</taxon>
        <taxon>Insecta</taxon>
        <taxon>Pterygota</taxon>
        <taxon>Neoptera</taxon>
        <taxon>Endopterygota</taxon>
        <taxon>Hymenoptera</taxon>
        <taxon>Apocrita</taxon>
        <taxon>Aculeata</taxon>
        <taxon>Apoidea</taxon>
        <taxon>Anthophila</taxon>
        <taxon>Halictidae</taxon>
        <taxon>Rophitinae</taxon>
        <taxon>Dufourea</taxon>
    </lineage>
</organism>
<protein>
    <submittedName>
        <fullName evidence="1">Uncharacterized protein</fullName>
    </submittedName>
</protein>
<evidence type="ECO:0000313" key="1">
    <source>
        <dbReference type="EMBL" id="KZC08738.1"/>
    </source>
</evidence>
<accession>A0A154PBU5</accession>
<dbReference type="EMBL" id="KQ434856">
    <property type="protein sequence ID" value="KZC08738.1"/>
    <property type="molecule type" value="Genomic_DNA"/>
</dbReference>